<evidence type="ECO:0000256" key="7">
    <source>
        <dbReference type="SAM" id="MobiDB-lite"/>
    </source>
</evidence>
<keyword evidence="2" id="KW-1003">Cell membrane</keyword>
<sequence>MISSLLSLIYANLRASWRKYILTGLGIAVAAFFLSAVLLLNTIISATYMAHYGNQVRNSDAVVATNISGQAKENSSGVLSVEEVEDIRNSPQVAGIREDSVVSAMYHDAPGDPVPYAISQAPTDPDLFPYQIQGRMPQNDHEILLPESLRESLHLNIGDKFHGIDPVATIKLPTPTSITNFEGGTLSLEDSLPTKEYTITGTFHSPPLGSEDSITVFAGGTMLTTTSKIAHREHKTNIVHDAHIVAVKLREGVSVEDFKREFTAHHDNHGRVVPAHEYAHKLEPDIGFANDLLTTALLGLAALALMVSAFVITNTFSVLLSQRTRELALLRTLGASRSNLLTIVLAESTVLGVLAASLGITLAYALWAVITSWAAHTLVFTFSLVPLGVTLPVCVAVTWIAALKPAYAASKVSPVQGLRDGVVQQVSTYGKRQGIIALLLLVASIVAYAVFMSKSSEHVPDGMEGTHSVQVFVVGIIAAALLCFAILTAAHKILSPLVKFWSSLIARTLTGSIGCKNALRSPARMVSTGRALLVGMMLIAMVLTGYVTLKASVTGFIQQTDRPAAVLTFNGFKDTEGSSSTARNSQNSGSTAEWYMRQAQDAQRRIQELPSVQSEAFVQYAGNLTCDDDSHTLTTSDGPVNEAGSNPSAAAGAPDHTDLPDAYAVSPQDIDVVLPGTSETILQGDVVVLPRSEQHALQGHKPPSFTLHGPRGDLRLTAVYSQTDDHTPYISRETAAKVQDLDHPQLLEGTSSTGESYVVVRAKQGLSSDESTELRNDLTDISRTTHGLYLAGILEMRAAVEISLIIIMYAILAIIALMVLISVLGVSNTLMLSAHERSRENALLRTLGLSRQQLRSAIMMEAILITLSALMVALIGGTLAGFILTRAITPQNIEIIYRIPLTEYCIAFFGALGIAVLASWFPSVRASKVSPVQALRED</sequence>
<proteinExistence type="inferred from homology"/>
<feature type="transmembrane region" description="Helical" evidence="8">
    <location>
        <begin position="296"/>
        <end position="320"/>
    </location>
</feature>
<gene>
    <name evidence="10" type="primary">macB_1</name>
    <name evidence="10" type="ORF">NCTC10918_00966</name>
</gene>
<feature type="domain" description="ABC3 transporter permease C-terminal" evidence="9">
    <location>
        <begin position="813"/>
        <end position="931"/>
    </location>
</feature>
<dbReference type="GO" id="GO:0016787">
    <property type="term" value="F:hydrolase activity"/>
    <property type="evidence" value="ECO:0007669"/>
    <property type="project" value="UniProtKB-KW"/>
</dbReference>
<feature type="transmembrane region" description="Helical" evidence="8">
    <location>
        <begin position="340"/>
        <end position="367"/>
    </location>
</feature>
<dbReference type="InterPro" id="IPR050250">
    <property type="entry name" value="Macrolide_Exporter_MacB"/>
</dbReference>
<feature type="transmembrane region" description="Helical" evidence="8">
    <location>
        <begin position="434"/>
        <end position="451"/>
    </location>
</feature>
<feature type="compositionally biased region" description="Low complexity" evidence="7">
    <location>
        <begin position="641"/>
        <end position="654"/>
    </location>
</feature>
<evidence type="ECO:0000256" key="3">
    <source>
        <dbReference type="ARBA" id="ARBA00022692"/>
    </source>
</evidence>
<protein>
    <submittedName>
        <fullName evidence="10">Macrolide export ATP-binding/permease protein MacB</fullName>
        <ecNumber evidence="10">3.6.3.-</ecNumber>
    </submittedName>
</protein>
<keyword evidence="10" id="KW-0378">Hydrolase</keyword>
<feature type="transmembrane region" description="Helical" evidence="8">
    <location>
        <begin position="20"/>
        <end position="40"/>
    </location>
</feature>
<evidence type="ECO:0000256" key="1">
    <source>
        <dbReference type="ARBA" id="ARBA00004651"/>
    </source>
</evidence>
<dbReference type="AlphaFoldDB" id="A0A448UV13"/>
<dbReference type="EC" id="3.6.3.-" evidence="10"/>
<keyword evidence="10" id="KW-0547">Nucleotide-binding</keyword>
<dbReference type="GO" id="GO:0005886">
    <property type="term" value="C:plasma membrane"/>
    <property type="evidence" value="ECO:0007669"/>
    <property type="project" value="UniProtKB-SubCell"/>
</dbReference>
<accession>A0A448UV13</accession>
<dbReference type="InterPro" id="IPR003838">
    <property type="entry name" value="ABC3_permease_C"/>
</dbReference>
<evidence type="ECO:0000256" key="2">
    <source>
        <dbReference type="ARBA" id="ARBA00022475"/>
    </source>
</evidence>
<evidence type="ECO:0000256" key="4">
    <source>
        <dbReference type="ARBA" id="ARBA00022989"/>
    </source>
</evidence>
<name>A0A448UV13_9MICC</name>
<feature type="transmembrane region" description="Helical" evidence="8">
    <location>
        <begin position="862"/>
        <end position="884"/>
    </location>
</feature>
<evidence type="ECO:0000256" key="5">
    <source>
        <dbReference type="ARBA" id="ARBA00023136"/>
    </source>
</evidence>
<evidence type="ECO:0000313" key="11">
    <source>
        <dbReference type="Proteomes" id="UP000270988"/>
    </source>
</evidence>
<feature type="transmembrane region" description="Helical" evidence="8">
    <location>
        <begin position="531"/>
        <end position="549"/>
    </location>
</feature>
<feature type="transmembrane region" description="Helical" evidence="8">
    <location>
        <begin position="471"/>
        <end position="490"/>
    </location>
</feature>
<evidence type="ECO:0000259" key="9">
    <source>
        <dbReference type="Pfam" id="PF02687"/>
    </source>
</evidence>
<evidence type="ECO:0000313" key="10">
    <source>
        <dbReference type="EMBL" id="VEJ29699.1"/>
    </source>
</evidence>
<keyword evidence="10" id="KW-0067">ATP-binding</keyword>
<feature type="region of interest" description="Disordered" evidence="7">
    <location>
        <begin position="629"/>
        <end position="660"/>
    </location>
</feature>
<comment type="similarity">
    <text evidence="6">Belongs to the ABC-4 integral membrane protein family.</text>
</comment>
<dbReference type="STRING" id="762948.HMPREF0733_12191"/>
<feature type="transmembrane region" description="Helical" evidence="8">
    <location>
        <begin position="904"/>
        <end position="921"/>
    </location>
</feature>
<dbReference type="GO" id="GO:0005524">
    <property type="term" value="F:ATP binding"/>
    <property type="evidence" value="ECO:0007669"/>
    <property type="project" value="UniProtKB-KW"/>
</dbReference>
<keyword evidence="3 8" id="KW-0812">Transmembrane</keyword>
<dbReference type="Pfam" id="PF02687">
    <property type="entry name" value="FtsX"/>
    <property type="match status" value="2"/>
</dbReference>
<reference evidence="10 11" key="1">
    <citation type="submission" date="2018-12" db="EMBL/GenBank/DDBJ databases">
        <authorList>
            <consortium name="Pathogen Informatics"/>
        </authorList>
    </citation>
    <scope>NUCLEOTIDE SEQUENCE [LARGE SCALE GENOMIC DNA]</scope>
    <source>
        <strain evidence="10 11">NCTC10918</strain>
    </source>
</reference>
<comment type="subcellular location">
    <subcellularLocation>
        <location evidence="1">Cell membrane</location>
        <topology evidence="1">Multi-pass membrane protein</topology>
    </subcellularLocation>
</comment>
<dbReference type="PANTHER" id="PTHR30572">
    <property type="entry name" value="MEMBRANE COMPONENT OF TRANSPORTER-RELATED"/>
    <property type="match status" value="1"/>
</dbReference>
<organism evidence="10 11">
    <name type="scientific">Rothia dentocariosa</name>
    <dbReference type="NCBI Taxonomy" id="2047"/>
    <lineage>
        <taxon>Bacteria</taxon>
        <taxon>Bacillati</taxon>
        <taxon>Actinomycetota</taxon>
        <taxon>Actinomycetes</taxon>
        <taxon>Micrococcales</taxon>
        <taxon>Micrococcaceae</taxon>
        <taxon>Rothia</taxon>
    </lineage>
</organism>
<dbReference type="GO" id="GO:0022857">
    <property type="term" value="F:transmembrane transporter activity"/>
    <property type="evidence" value="ECO:0007669"/>
    <property type="project" value="TreeGrafter"/>
</dbReference>
<feature type="transmembrane region" description="Helical" evidence="8">
    <location>
        <begin position="804"/>
        <end position="826"/>
    </location>
</feature>
<keyword evidence="4 8" id="KW-1133">Transmembrane helix</keyword>
<dbReference type="PANTHER" id="PTHR30572:SF4">
    <property type="entry name" value="ABC TRANSPORTER PERMEASE YTRF"/>
    <property type="match status" value="1"/>
</dbReference>
<keyword evidence="5 8" id="KW-0472">Membrane</keyword>
<feature type="domain" description="ABC3 transporter permease C-terminal" evidence="9">
    <location>
        <begin position="300"/>
        <end position="414"/>
    </location>
</feature>
<dbReference type="EMBL" id="LR134521">
    <property type="protein sequence ID" value="VEJ29699.1"/>
    <property type="molecule type" value="Genomic_DNA"/>
</dbReference>
<evidence type="ECO:0000256" key="6">
    <source>
        <dbReference type="ARBA" id="ARBA00038076"/>
    </source>
</evidence>
<feature type="transmembrane region" description="Helical" evidence="8">
    <location>
        <begin position="373"/>
        <end position="401"/>
    </location>
</feature>
<dbReference type="Proteomes" id="UP000270988">
    <property type="component" value="Chromosome"/>
</dbReference>
<evidence type="ECO:0000256" key="8">
    <source>
        <dbReference type="SAM" id="Phobius"/>
    </source>
</evidence>